<feature type="region of interest" description="Disordered" evidence="5">
    <location>
        <begin position="66"/>
        <end position="94"/>
    </location>
</feature>
<dbReference type="Proteomes" id="UP000257317">
    <property type="component" value="Unassembled WGS sequence"/>
</dbReference>
<evidence type="ECO:0000256" key="1">
    <source>
        <dbReference type="ARBA" id="ARBA00022512"/>
    </source>
</evidence>
<evidence type="ECO:0000256" key="6">
    <source>
        <dbReference type="SAM" id="Phobius"/>
    </source>
</evidence>
<feature type="transmembrane region" description="Helical" evidence="6">
    <location>
        <begin position="798"/>
        <end position="817"/>
    </location>
</feature>
<feature type="region of interest" description="Disordered" evidence="5">
    <location>
        <begin position="313"/>
        <end position="332"/>
    </location>
</feature>
<dbReference type="NCBIfam" id="TIGR02331">
    <property type="entry name" value="rib_alpha"/>
    <property type="match status" value="8"/>
</dbReference>
<dbReference type="InterPro" id="IPR012706">
    <property type="entry name" value="Rib_alpha_Esp_rpt"/>
</dbReference>
<evidence type="ECO:0000256" key="4">
    <source>
        <dbReference type="ARBA" id="ARBA00023088"/>
    </source>
</evidence>
<evidence type="ECO:0000256" key="5">
    <source>
        <dbReference type="SAM" id="MobiDB-lite"/>
    </source>
</evidence>
<organism evidence="8 9">
    <name type="scientific">Lactobacillus rodentium</name>
    <dbReference type="NCBI Taxonomy" id="947835"/>
    <lineage>
        <taxon>Bacteria</taxon>
        <taxon>Bacillati</taxon>
        <taxon>Bacillota</taxon>
        <taxon>Bacilli</taxon>
        <taxon>Lactobacillales</taxon>
        <taxon>Lactobacillaceae</taxon>
        <taxon>Lactobacillus</taxon>
    </lineage>
</organism>
<feature type="region of interest" description="Disordered" evidence="5">
    <location>
        <begin position="554"/>
        <end position="573"/>
    </location>
</feature>
<accession>A0A2Z6T7G2</accession>
<dbReference type="Pfam" id="PF08428">
    <property type="entry name" value="Rib"/>
    <property type="match status" value="8"/>
</dbReference>
<feature type="region of interest" description="Disordered" evidence="5">
    <location>
        <begin position="153"/>
        <end position="185"/>
    </location>
</feature>
<dbReference type="InterPro" id="IPR019931">
    <property type="entry name" value="LPXTG_anchor"/>
</dbReference>
<feature type="compositionally biased region" description="Polar residues" evidence="5">
    <location>
        <begin position="598"/>
        <end position="607"/>
    </location>
</feature>
<feature type="region of interest" description="Disordered" evidence="5">
    <location>
        <begin position="654"/>
        <end position="681"/>
    </location>
</feature>
<reference evidence="9" key="1">
    <citation type="submission" date="2018-03" db="EMBL/GenBank/DDBJ databases">
        <title>New taxa in the Lactobacillus gasseri group.</title>
        <authorList>
            <person name="Tanizawa Y."/>
            <person name="Tohno M."/>
            <person name="Endo A."/>
            <person name="Arita M."/>
        </authorList>
    </citation>
    <scope>NUCLEOTIDE SEQUENCE [LARGE SCALE GENOMIC DNA]</scope>
    <source>
        <strain evidence="9">DSM 24759</strain>
    </source>
</reference>
<dbReference type="Pfam" id="PF00746">
    <property type="entry name" value="Gram_pos_anchor"/>
    <property type="match status" value="1"/>
</dbReference>
<sequence>MGYGEYKVWNGTKQTDKTTGSFAEYDIPQIKDYTSLVDDKAATEVAANNNVTPETKPSTVKVSYTAKGKTPDTDTTKANGGNITVDKGHKLNDGDAEDAITNHTKLPEGTKYTWEDAPDTDTVGDKNGIVTVTYPNGSKEEVPVMVHVTDDADKYDPQGSTITIKKGAPVPNAEKGIENPSELPTGTKYTWDVAPDPEKVGNQPVIVTVTYPDGSIDKVPATVIVTDDNNGNPTTPSDADKYDPQGQVVTVNKGDKLPDASNGIANTSDLPEGTKYSWKTPVDTTTSGDKPAIVVVTYPDGSSEDVPTIVHVNPTDADKYTPEGHNITVDKGSKVPDAETAITNTKDLPEGTKYTWKDTPDTNTIGDHPAIVVVTYPDGSVDEVPVIITVKDPNNKPANPTDADKYNPEGGTIIAKIGDDLSNDAVEGIVNKDELHNVTKYSWTDGTPSTAKPGLTLHDITVTYQDGSKDIVPAYVNVVSDADKYTPVPEVVDTNKGQVPDPSKGIANKGDLPKGTKYSWKGNPDVNTIGDHPAVVIVTYPDGSQDEVPTIIHVTDNNNGGNTNTGEPTVTNPTDADIYTPEGQDIPTKEGQVPDPSQGISNKDQLPGDTTYTWQDPGKVAGDVKHPGSHPEIIVVHYPDGSTDTVTVNVNVPTPEPKPIDTPQGVVPDPSKGIKNPDDMPDGTKYQWTNGTPDVSTPGTHEVTITVIYPDGTTDTITTTITVAPHATNNNNHGKTRNINEGAGVHSGDWYDENGHVHASGLYDEYGNGVHSSFYGNGNSDGNDGQKTLPQTGAQANMAGVLGLMIASVGAILGLAADKKRKN</sequence>
<proteinExistence type="predicted"/>
<keyword evidence="9" id="KW-1185">Reference proteome</keyword>
<dbReference type="InterPro" id="IPR059115">
    <property type="entry name" value="Rib"/>
</dbReference>
<comment type="caution">
    <text evidence="8">The sequence shown here is derived from an EMBL/GenBank/DDBJ whole genome shotgun (WGS) entry which is preliminary data.</text>
</comment>
<dbReference type="PROSITE" id="PS50847">
    <property type="entry name" value="GRAM_POS_ANCHORING"/>
    <property type="match status" value="1"/>
</dbReference>
<dbReference type="NCBIfam" id="TIGR01167">
    <property type="entry name" value="LPXTG_anchor"/>
    <property type="match status" value="1"/>
</dbReference>
<dbReference type="EMBL" id="BFBY01000008">
    <property type="protein sequence ID" value="GBG05186.1"/>
    <property type="molecule type" value="Genomic_DNA"/>
</dbReference>
<evidence type="ECO:0000313" key="8">
    <source>
        <dbReference type="EMBL" id="GBG05186.1"/>
    </source>
</evidence>
<evidence type="ECO:0000256" key="2">
    <source>
        <dbReference type="ARBA" id="ARBA00022525"/>
    </source>
</evidence>
<dbReference type="AlphaFoldDB" id="A0A2Z6T7G2"/>
<dbReference type="OrthoDB" id="2085791at2"/>
<evidence type="ECO:0000259" key="7">
    <source>
        <dbReference type="PROSITE" id="PS50847"/>
    </source>
</evidence>
<keyword evidence="2" id="KW-0964">Secreted</keyword>
<name>A0A2Z6T7G2_9LACO</name>
<feature type="region of interest" description="Disordered" evidence="5">
    <location>
        <begin position="582"/>
        <end position="607"/>
    </location>
</feature>
<keyword evidence="1" id="KW-0134">Cell wall</keyword>
<protein>
    <recommendedName>
        <fullName evidence="7">Gram-positive cocci surface proteins LPxTG domain-containing protein</fullName>
    </recommendedName>
</protein>
<keyword evidence="6" id="KW-0812">Transmembrane</keyword>
<keyword evidence="4" id="KW-0572">Peptidoglycan-anchor</keyword>
<feature type="domain" description="Gram-positive cocci surface proteins LPxTG" evidence="7">
    <location>
        <begin position="789"/>
        <end position="823"/>
    </location>
</feature>
<keyword evidence="3" id="KW-0732">Signal</keyword>
<keyword evidence="6" id="KW-1133">Transmembrane helix</keyword>
<feature type="region of interest" description="Disordered" evidence="5">
    <location>
        <begin position="489"/>
        <end position="519"/>
    </location>
</feature>
<evidence type="ECO:0000313" key="9">
    <source>
        <dbReference type="Proteomes" id="UP000257317"/>
    </source>
</evidence>
<keyword evidence="6" id="KW-0472">Membrane</keyword>
<gene>
    <name evidence="8" type="ORF">LrDSM24759_11000</name>
</gene>
<evidence type="ECO:0000256" key="3">
    <source>
        <dbReference type="ARBA" id="ARBA00022729"/>
    </source>
</evidence>